<dbReference type="AlphaFoldDB" id="A0A2H5XEE8"/>
<dbReference type="Proteomes" id="UP000236173">
    <property type="component" value="Unassembled WGS sequence"/>
</dbReference>
<gene>
    <name evidence="3" type="primary">cph2</name>
    <name evidence="3" type="ORF">HRbin17_02085</name>
</gene>
<feature type="transmembrane region" description="Helical" evidence="1">
    <location>
        <begin position="33"/>
        <end position="57"/>
    </location>
</feature>
<dbReference type="InterPro" id="IPR003018">
    <property type="entry name" value="GAF"/>
</dbReference>
<dbReference type="NCBIfam" id="TIGR00254">
    <property type="entry name" value="GGDEF"/>
    <property type="match status" value="1"/>
</dbReference>
<dbReference type="InterPro" id="IPR000160">
    <property type="entry name" value="GGDEF_dom"/>
</dbReference>
<dbReference type="Gene3D" id="3.30.70.270">
    <property type="match status" value="1"/>
</dbReference>
<dbReference type="InterPro" id="IPR043128">
    <property type="entry name" value="Rev_trsase/Diguanyl_cyclase"/>
</dbReference>
<feature type="transmembrane region" description="Helical" evidence="1">
    <location>
        <begin position="7"/>
        <end position="27"/>
    </location>
</feature>
<feature type="domain" description="GGDEF" evidence="2">
    <location>
        <begin position="265"/>
        <end position="402"/>
    </location>
</feature>
<name>A0A2H5XEE8_9BACT</name>
<dbReference type="Gene3D" id="3.30.450.40">
    <property type="match status" value="1"/>
</dbReference>
<keyword evidence="1" id="KW-1133">Transmembrane helix</keyword>
<dbReference type="SUPFAM" id="SSF55781">
    <property type="entry name" value="GAF domain-like"/>
    <property type="match status" value="1"/>
</dbReference>
<dbReference type="Pfam" id="PF00990">
    <property type="entry name" value="GGDEF"/>
    <property type="match status" value="1"/>
</dbReference>
<dbReference type="EMBL" id="BEHT01000030">
    <property type="protein sequence ID" value="GBC99559.1"/>
    <property type="molecule type" value="Genomic_DNA"/>
</dbReference>
<keyword evidence="1" id="KW-0812">Transmembrane</keyword>
<dbReference type="GO" id="GO:0043709">
    <property type="term" value="P:cell adhesion involved in single-species biofilm formation"/>
    <property type="evidence" value="ECO:0007669"/>
    <property type="project" value="TreeGrafter"/>
</dbReference>
<dbReference type="PANTHER" id="PTHR45138">
    <property type="entry name" value="REGULATORY COMPONENTS OF SENSORY TRANSDUCTION SYSTEM"/>
    <property type="match status" value="1"/>
</dbReference>
<sequence>MTGTQRASVAASTLWVISSGFVGWRVWQETGEKWLAILVTALVAAAGLLAVTALLLFRQLAVASAQQERLDRLTAEWQMAQQTLQELLRQRDQLGLLVRLMQRFVSASERRELLTTLLSELGLFFKLETAEGVLLNQTALYGIWRRQDGRVYLQEWDSDSARQHLHWMGAQPMAGEASGDIVVPVRAEGTVIAVLHLVRLAPFTPEDRQFLEIVAAQVALALGRIKLITSLETLSITDALTGIANRRHWDLRLAEEVARAQRYRYPLAVLMVDIDHFKQINDRYGHQIGDFVLQQVVQRLRQNLRRTDFVARYGGEEFGVLAPQTSLESARILSERLRRAIHSEPITVTGTNGPVAIPVTISVGVAVFPDHAQNESDLVAAADAALYQAKQAGRNCVRMADTAPKGGE</sequence>
<proteinExistence type="predicted"/>
<dbReference type="CDD" id="cd01949">
    <property type="entry name" value="GGDEF"/>
    <property type="match status" value="1"/>
</dbReference>
<dbReference type="InterPro" id="IPR029016">
    <property type="entry name" value="GAF-like_dom_sf"/>
</dbReference>
<evidence type="ECO:0000313" key="4">
    <source>
        <dbReference type="Proteomes" id="UP000236173"/>
    </source>
</evidence>
<dbReference type="PROSITE" id="PS50887">
    <property type="entry name" value="GGDEF"/>
    <property type="match status" value="1"/>
</dbReference>
<evidence type="ECO:0000256" key="1">
    <source>
        <dbReference type="SAM" id="Phobius"/>
    </source>
</evidence>
<dbReference type="Pfam" id="PF13185">
    <property type="entry name" value="GAF_2"/>
    <property type="match status" value="1"/>
</dbReference>
<accession>A0A2H5XEE8</accession>
<evidence type="ECO:0000313" key="3">
    <source>
        <dbReference type="EMBL" id="GBC99559.1"/>
    </source>
</evidence>
<dbReference type="PANTHER" id="PTHR45138:SF9">
    <property type="entry name" value="DIGUANYLATE CYCLASE DGCM-RELATED"/>
    <property type="match status" value="1"/>
</dbReference>
<dbReference type="InterPro" id="IPR050469">
    <property type="entry name" value="Diguanylate_Cyclase"/>
</dbReference>
<comment type="caution">
    <text evidence="3">The sequence shown here is derived from an EMBL/GenBank/DDBJ whole genome shotgun (WGS) entry which is preliminary data.</text>
</comment>
<dbReference type="GO" id="GO:0005886">
    <property type="term" value="C:plasma membrane"/>
    <property type="evidence" value="ECO:0007669"/>
    <property type="project" value="TreeGrafter"/>
</dbReference>
<keyword evidence="1" id="KW-0472">Membrane</keyword>
<evidence type="ECO:0000259" key="2">
    <source>
        <dbReference type="PROSITE" id="PS50887"/>
    </source>
</evidence>
<reference evidence="4" key="1">
    <citation type="submission" date="2017-09" db="EMBL/GenBank/DDBJ databases">
        <title>Metaegenomics of thermophilic ammonia-oxidizing enrichment culture.</title>
        <authorList>
            <person name="Kato S."/>
            <person name="Suzuki K."/>
        </authorList>
    </citation>
    <scope>NUCLEOTIDE SEQUENCE [LARGE SCALE GENOMIC DNA]</scope>
</reference>
<dbReference type="GO" id="GO:0052621">
    <property type="term" value="F:diguanylate cyclase activity"/>
    <property type="evidence" value="ECO:0007669"/>
    <property type="project" value="TreeGrafter"/>
</dbReference>
<dbReference type="SUPFAM" id="SSF55073">
    <property type="entry name" value="Nucleotide cyclase"/>
    <property type="match status" value="1"/>
</dbReference>
<protein>
    <submittedName>
        <fullName evidence="3">Phytochrome-like protein cph2</fullName>
    </submittedName>
</protein>
<dbReference type="SMART" id="SM00267">
    <property type="entry name" value="GGDEF"/>
    <property type="match status" value="1"/>
</dbReference>
<organism evidence="3 4">
    <name type="scientific">Candidatus Fervidibacter japonicus</name>
    <dbReference type="NCBI Taxonomy" id="2035412"/>
    <lineage>
        <taxon>Bacteria</taxon>
        <taxon>Candidatus Fervidibacterota</taxon>
        <taxon>Candidatus Fervidibacter</taxon>
    </lineage>
</organism>
<dbReference type="GO" id="GO:1902201">
    <property type="term" value="P:negative regulation of bacterial-type flagellum-dependent cell motility"/>
    <property type="evidence" value="ECO:0007669"/>
    <property type="project" value="TreeGrafter"/>
</dbReference>
<dbReference type="FunFam" id="3.30.70.270:FF:000001">
    <property type="entry name" value="Diguanylate cyclase domain protein"/>
    <property type="match status" value="1"/>
</dbReference>
<dbReference type="InterPro" id="IPR029787">
    <property type="entry name" value="Nucleotide_cyclase"/>
</dbReference>